<dbReference type="InterPro" id="IPR002701">
    <property type="entry name" value="CM_II_prokaryot"/>
</dbReference>
<dbReference type="EMBL" id="CP104064">
    <property type="protein sequence ID" value="WAH35436.1"/>
    <property type="molecule type" value="Genomic_DNA"/>
</dbReference>
<dbReference type="RefSeq" id="WP_268042685.1">
    <property type="nucleotide sequence ID" value="NZ_CP104064.1"/>
</dbReference>
<evidence type="ECO:0000259" key="1">
    <source>
        <dbReference type="PROSITE" id="PS51168"/>
    </source>
</evidence>
<protein>
    <submittedName>
        <fullName evidence="2">Chorismate mutase</fullName>
    </submittedName>
</protein>
<gene>
    <name evidence="2" type="ORF">NZD86_14135</name>
</gene>
<dbReference type="PROSITE" id="PS51168">
    <property type="entry name" value="CHORISMATE_MUT_2"/>
    <property type="match status" value="1"/>
</dbReference>
<dbReference type="SUPFAM" id="SSF48600">
    <property type="entry name" value="Chorismate mutase II"/>
    <property type="match status" value="1"/>
</dbReference>
<evidence type="ECO:0000313" key="2">
    <source>
        <dbReference type="EMBL" id="WAH35436.1"/>
    </source>
</evidence>
<dbReference type="Pfam" id="PF01817">
    <property type="entry name" value="CM_2"/>
    <property type="match status" value="1"/>
</dbReference>
<proteinExistence type="predicted"/>
<feature type="domain" description="Chorismate mutase" evidence="1">
    <location>
        <begin position="2"/>
        <end position="93"/>
    </location>
</feature>
<sequence>MDELSRELDEYREQIDQLDTDLVACLFRRFQVANKIAEVKHKVDAPVNQPHRATVVERHYIELGEQFGISADFLQDLYRLIHAESCRVQERPTFQSHRER</sequence>
<dbReference type="InterPro" id="IPR036979">
    <property type="entry name" value="CM_dom_sf"/>
</dbReference>
<reference evidence="2" key="1">
    <citation type="submission" date="2022-08" db="EMBL/GenBank/DDBJ databases">
        <title>Alicyclobacillus dauci DSM2870, complete genome.</title>
        <authorList>
            <person name="Wang Q."/>
            <person name="Cai R."/>
            <person name="Wang Z."/>
        </authorList>
    </citation>
    <scope>NUCLEOTIDE SEQUENCE</scope>
    <source>
        <strain evidence="2">DSM 28700</strain>
    </source>
</reference>
<evidence type="ECO:0000313" key="3">
    <source>
        <dbReference type="Proteomes" id="UP001164803"/>
    </source>
</evidence>
<dbReference type="InterPro" id="IPR036263">
    <property type="entry name" value="Chorismate_II_sf"/>
</dbReference>
<keyword evidence="3" id="KW-1185">Reference proteome</keyword>
<name>A0ABY6YZ86_9BACL</name>
<organism evidence="2 3">
    <name type="scientific">Alicyclobacillus dauci</name>
    <dbReference type="NCBI Taxonomy" id="1475485"/>
    <lineage>
        <taxon>Bacteria</taxon>
        <taxon>Bacillati</taxon>
        <taxon>Bacillota</taxon>
        <taxon>Bacilli</taxon>
        <taxon>Bacillales</taxon>
        <taxon>Alicyclobacillaceae</taxon>
        <taxon>Alicyclobacillus</taxon>
    </lineage>
</organism>
<dbReference type="Gene3D" id="1.20.59.10">
    <property type="entry name" value="Chorismate mutase"/>
    <property type="match status" value="1"/>
</dbReference>
<accession>A0ABY6YZ86</accession>
<dbReference type="SMART" id="SM00830">
    <property type="entry name" value="CM_2"/>
    <property type="match status" value="1"/>
</dbReference>
<dbReference type="Proteomes" id="UP001164803">
    <property type="component" value="Chromosome"/>
</dbReference>